<accession>A0A133XEC7</accession>
<organism evidence="1 2">
    <name type="scientific">Dechloromonas denitrificans</name>
    <dbReference type="NCBI Taxonomy" id="281362"/>
    <lineage>
        <taxon>Bacteria</taxon>
        <taxon>Pseudomonadati</taxon>
        <taxon>Pseudomonadota</taxon>
        <taxon>Betaproteobacteria</taxon>
        <taxon>Rhodocyclales</taxon>
        <taxon>Azonexaceae</taxon>
        <taxon>Dechloromonas</taxon>
    </lineage>
</organism>
<reference evidence="1 2" key="1">
    <citation type="submission" date="2015-12" db="EMBL/GenBank/DDBJ databases">
        <title>Nitrous oxide reduction kinetics distinguish bacteria harboring typical versus atypical NosZ.</title>
        <authorList>
            <person name="Yoon S."/>
            <person name="Nissen S."/>
            <person name="Park D."/>
            <person name="Sanford R.A."/>
            <person name="Loeffler F.E."/>
        </authorList>
    </citation>
    <scope>NUCLEOTIDE SEQUENCE [LARGE SCALE GENOMIC DNA]</scope>
    <source>
        <strain evidence="1 2">ATCC BAA-841</strain>
    </source>
</reference>
<dbReference type="EMBL" id="LODL01000035">
    <property type="protein sequence ID" value="KXB29300.1"/>
    <property type="molecule type" value="Genomic_DNA"/>
</dbReference>
<dbReference type="RefSeq" id="WP_066884643.1">
    <property type="nucleotide sequence ID" value="NZ_LODL01000035.1"/>
</dbReference>
<dbReference type="Proteomes" id="UP000070186">
    <property type="component" value="Unassembled WGS sequence"/>
</dbReference>
<dbReference type="AlphaFoldDB" id="A0A133XEC7"/>
<dbReference type="InterPro" id="IPR049708">
    <property type="entry name" value="PP0621-like"/>
</dbReference>
<proteinExistence type="predicted"/>
<comment type="caution">
    <text evidence="1">The sequence shown here is derived from an EMBL/GenBank/DDBJ whole genome shotgun (WGS) entry which is preliminary data.</text>
</comment>
<name>A0A133XEC7_9RHOO</name>
<evidence type="ECO:0000313" key="1">
    <source>
        <dbReference type="EMBL" id="KXB29300.1"/>
    </source>
</evidence>
<evidence type="ECO:0000313" key="2">
    <source>
        <dbReference type="Proteomes" id="UP000070186"/>
    </source>
</evidence>
<keyword evidence="2" id="KW-1185">Reference proteome</keyword>
<gene>
    <name evidence="1" type="ORF">AT959_15115</name>
</gene>
<dbReference type="STRING" id="281362.AT959_15115"/>
<sequence length="75" mass="8369">MKYLLLFALLAVVWWGWKKRQQQSERPAPRPDSKVENMLVCAHCGVHFPEGDGVQDGGEAYCCAAHRSAARSGPR</sequence>
<evidence type="ECO:0008006" key="3">
    <source>
        <dbReference type="Google" id="ProtNLM"/>
    </source>
</evidence>
<dbReference type="NCBIfam" id="NF041023">
    <property type="entry name" value="PP0621_fam"/>
    <property type="match status" value="1"/>
</dbReference>
<protein>
    <recommendedName>
        <fullName evidence="3">Deaminase</fullName>
    </recommendedName>
</protein>